<reference evidence="5 6" key="1">
    <citation type="submission" date="2020-07" db="EMBL/GenBank/DDBJ databases">
        <title>Sequencing the genomes of 1000 actinobacteria strains.</title>
        <authorList>
            <person name="Klenk H.-P."/>
        </authorList>
    </citation>
    <scope>NUCLEOTIDE SEQUENCE [LARGE SCALE GENOMIC DNA]</scope>
    <source>
        <strain evidence="5 6">DSM 21349</strain>
    </source>
</reference>
<dbReference type="Gene3D" id="1.20.59.10">
    <property type="entry name" value="Chorismate mutase"/>
    <property type="match status" value="1"/>
</dbReference>
<evidence type="ECO:0000259" key="3">
    <source>
        <dbReference type="PROSITE" id="PS51168"/>
    </source>
</evidence>
<dbReference type="EMBL" id="JACGXA010000001">
    <property type="protein sequence ID" value="MBA8803891.1"/>
    <property type="molecule type" value="Genomic_DNA"/>
</dbReference>
<accession>A0A7W3P9W7</accession>
<organism evidence="5 6">
    <name type="scientific">Nocardioides ginsengisegetis</name>
    <dbReference type="NCBI Taxonomy" id="661491"/>
    <lineage>
        <taxon>Bacteria</taxon>
        <taxon>Bacillati</taxon>
        <taxon>Actinomycetota</taxon>
        <taxon>Actinomycetes</taxon>
        <taxon>Propionibacteriales</taxon>
        <taxon>Nocardioidaceae</taxon>
        <taxon>Nocardioides</taxon>
    </lineage>
</organism>
<dbReference type="InterPro" id="IPR000182">
    <property type="entry name" value="GNAT_dom"/>
</dbReference>
<evidence type="ECO:0000313" key="6">
    <source>
        <dbReference type="Proteomes" id="UP000580910"/>
    </source>
</evidence>
<dbReference type="Pfam" id="PF13508">
    <property type="entry name" value="Acetyltransf_7"/>
    <property type="match status" value="1"/>
</dbReference>
<comment type="caution">
    <text evidence="5">The sequence shown here is derived from an EMBL/GenBank/DDBJ whole genome shotgun (WGS) entry which is preliminary data.</text>
</comment>
<dbReference type="InterPro" id="IPR036263">
    <property type="entry name" value="Chorismate_II_sf"/>
</dbReference>
<keyword evidence="2" id="KW-0012">Acyltransferase</keyword>
<feature type="domain" description="Chorismate mutase" evidence="3">
    <location>
        <begin position="150"/>
        <end position="234"/>
    </location>
</feature>
<dbReference type="PROSITE" id="PS51186">
    <property type="entry name" value="GNAT"/>
    <property type="match status" value="1"/>
</dbReference>
<protein>
    <submittedName>
        <fullName evidence="5">Chorismate mutase/GNAT superfamily N-acetyltransferase</fullName>
    </submittedName>
</protein>
<keyword evidence="6" id="KW-1185">Reference proteome</keyword>
<dbReference type="PANTHER" id="PTHR43877">
    <property type="entry name" value="AMINOALKYLPHOSPHONATE N-ACETYLTRANSFERASE-RELATED-RELATED"/>
    <property type="match status" value="1"/>
</dbReference>
<name>A0A7W3P9W7_9ACTN</name>
<dbReference type="Proteomes" id="UP000580910">
    <property type="component" value="Unassembled WGS sequence"/>
</dbReference>
<sequence length="234" mass="25501">MTDLQLRPAGVEDLEAVLAVNLASRAGAERSGAMPPGIHDDLDVRRWVLSWDLSQQDVWLAELDGRPVGYARATATWLDDLYVVPDAAGHGVGGALLDLVKGLRPAGFCLWVFESNTPARAFYEHRGLVALERTDGEGNEEKSPDIKMAWPGEEPLSFFRGLIDEVDEQLGDLLARRAALTRAVQPHKPEPGRDPARERAIAEALALRAPALGPDRLARIVSTIITESLDSARD</sequence>
<dbReference type="AlphaFoldDB" id="A0A7W3P9W7"/>
<feature type="domain" description="N-acetyltransferase" evidence="4">
    <location>
        <begin position="4"/>
        <end position="153"/>
    </location>
</feature>
<gene>
    <name evidence="5" type="ORF">FB382_002182</name>
</gene>
<dbReference type="InterPro" id="IPR002701">
    <property type="entry name" value="CM_II_prokaryot"/>
</dbReference>
<dbReference type="GO" id="GO:0004106">
    <property type="term" value="F:chorismate mutase activity"/>
    <property type="evidence" value="ECO:0007669"/>
    <property type="project" value="InterPro"/>
</dbReference>
<proteinExistence type="predicted"/>
<evidence type="ECO:0000256" key="1">
    <source>
        <dbReference type="ARBA" id="ARBA00022679"/>
    </source>
</evidence>
<dbReference type="SMART" id="SM00830">
    <property type="entry name" value="CM_2"/>
    <property type="match status" value="1"/>
</dbReference>
<dbReference type="InterPro" id="IPR050832">
    <property type="entry name" value="Bact_Acetyltransf"/>
</dbReference>
<dbReference type="InterPro" id="IPR016181">
    <property type="entry name" value="Acyl_CoA_acyltransferase"/>
</dbReference>
<dbReference type="SUPFAM" id="SSF48600">
    <property type="entry name" value="Chorismate mutase II"/>
    <property type="match status" value="1"/>
</dbReference>
<evidence type="ECO:0000313" key="5">
    <source>
        <dbReference type="EMBL" id="MBA8803891.1"/>
    </source>
</evidence>
<dbReference type="RefSeq" id="WP_182539088.1">
    <property type="nucleotide sequence ID" value="NZ_JACGXA010000001.1"/>
</dbReference>
<evidence type="ECO:0000259" key="4">
    <source>
        <dbReference type="PROSITE" id="PS51186"/>
    </source>
</evidence>
<dbReference type="SUPFAM" id="SSF55729">
    <property type="entry name" value="Acyl-CoA N-acyltransferases (Nat)"/>
    <property type="match status" value="1"/>
</dbReference>
<dbReference type="Pfam" id="PF01817">
    <property type="entry name" value="CM_2"/>
    <property type="match status" value="1"/>
</dbReference>
<dbReference type="InterPro" id="IPR036979">
    <property type="entry name" value="CM_dom_sf"/>
</dbReference>
<keyword evidence="1 5" id="KW-0808">Transferase</keyword>
<evidence type="ECO:0000256" key="2">
    <source>
        <dbReference type="ARBA" id="ARBA00023315"/>
    </source>
</evidence>
<dbReference type="CDD" id="cd04301">
    <property type="entry name" value="NAT_SF"/>
    <property type="match status" value="1"/>
</dbReference>
<dbReference type="GO" id="GO:0046417">
    <property type="term" value="P:chorismate metabolic process"/>
    <property type="evidence" value="ECO:0007669"/>
    <property type="project" value="InterPro"/>
</dbReference>
<dbReference type="Gene3D" id="3.40.630.30">
    <property type="match status" value="1"/>
</dbReference>
<dbReference type="PROSITE" id="PS51168">
    <property type="entry name" value="CHORISMATE_MUT_2"/>
    <property type="match status" value="1"/>
</dbReference>
<dbReference type="GO" id="GO:0016747">
    <property type="term" value="F:acyltransferase activity, transferring groups other than amino-acyl groups"/>
    <property type="evidence" value="ECO:0007669"/>
    <property type="project" value="InterPro"/>
</dbReference>